<dbReference type="Proteomes" id="UP000053647">
    <property type="component" value="Unassembled WGS sequence"/>
</dbReference>
<evidence type="ECO:0000313" key="2">
    <source>
        <dbReference type="Proteomes" id="UP000053647"/>
    </source>
</evidence>
<name>A0A0C9T2L3_PAXIN</name>
<accession>A0A0C9T2L3</accession>
<protein>
    <submittedName>
        <fullName evidence="1">Uncharacterized protein</fullName>
    </submittedName>
</protein>
<reference evidence="1 2" key="1">
    <citation type="submission" date="2014-06" db="EMBL/GenBank/DDBJ databases">
        <authorList>
            <consortium name="DOE Joint Genome Institute"/>
            <person name="Kuo A."/>
            <person name="Kohler A."/>
            <person name="Nagy L.G."/>
            <person name="Floudas D."/>
            <person name="Copeland A."/>
            <person name="Barry K.W."/>
            <person name="Cichocki N."/>
            <person name="Veneault-Fourrey C."/>
            <person name="LaButti K."/>
            <person name="Lindquist E.A."/>
            <person name="Lipzen A."/>
            <person name="Lundell T."/>
            <person name="Morin E."/>
            <person name="Murat C."/>
            <person name="Sun H."/>
            <person name="Tunlid A."/>
            <person name="Henrissat B."/>
            <person name="Grigoriev I.V."/>
            <person name="Hibbett D.S."/>
            <person name="Martin F."/>
            <person name="Nordberg H.P."/>
            <person name="Cantor M.N."/>
            <person name="Hua S.X."/>
        </authorList>
    </citation>
    <scope>NUCLEOTIDE SEQUENCE [LARGE SCALE GENOMIC DNA]</scope>
    <source>
        <strain evidence="1 2">ATCC 200175</strain>
    </source>
</reference>
<keyword evidence="2" id="KW-1185">Reference proteome</keyword>
<dbReference type="EMBL" id="KN820754">
    <property type="protein sequence ID" value="KIJ05738.1"/>
    <property type="molecule type" value="Genomic_DNA"/>
</dbReference>
<organism evidence="1 2">
    <name type="scientific">Paxillus involutus ATCC 200175</name>
    <dbReference type="NCBI Taxonomy" id="664439"/>
    <lineage>
        <taxon>Eukaryota</taxon>
        <taxon>Fungi</taxon>
        <taxon>Dikarya</taxon>
        <taxon>Basidiomycota</taxon>
        <taxon>Agaricomycotina</taxon>
        <taxon>Agaricomycetes</taxon>
        <taxon>Agaricomycetidae</taxon>
        <taxon>Boletales</taxon>
        <taxon>Paxilineae</taxon>
        <taxon>Paxillaceae</taxon>
        <taxon>Paxillus</taxon>
    </lineage>
</organism>
<sequence length="159" mass="18009">MELAQWRTTTHLGSAQPLHRTLPPLTGSHVVTPDEKKTALVFDVSTGEHVVAFQHDTTILGIRDNKVYLWEAPAFVEELHRKSRTSSFSSFLDRPAIPLAGPSRNNGRFWIVSPMCADQQASPQPKWAFKKLKDKFASLFTCRPASAKQTIPWEEQWKP</sequence>
<evidence type="ECO:0000313" key="1">
    <source>
        <dbReference type="EMBL" id="KIJ05738.1"/>
    </source>
</evidence>
<dbReference type="AlphaFoldDB" id="A0A0C9T2L3"/>
<reference evidence="2" key="2">
    <citation type="submission" date="2015-01" db="EMBL/GenBank/DDBJ databases">
        <title>Evolutionary Origins and Diversification of the Mycorrhizal Mutualists.</title>
        <authorList>
            <consortium name="DOE Joint Genome Institute"/>
            <consortium name="Mycorrhizal Genomics Consortium"/>
            <person name="Kohler A."/>
            <person name="Kuo A."/>
            <person name="Nagy L.G."/>
            <person name="Floudas D."/>
            <person name="Copeland A."/>
            <person name="Barry K.W."/>
            <person name="Cichocki N."/>
            <person name="Veneault-Fourrey C."/>
            <person name="LaButti K."/>
            <person name="Lindquist E.A."/>
            <person name="Lipzen A."/>
            <person name="Lundell T."/>
            <person name="Morin E."/>
            <person name="Murat C."/>
            <person name="Riley R."/>
            <person name="Ohm R."/>
            <person name="Sun H."/>
            <person name="Tunlid A."/>
            <person name="Henrissat B."/>
            <person name="Grigoriev I.V."/>
            <person name="Hibbett D.S."/>
            <person name="Martin F."/>
        </authorList>
    </citation>
    <scope>NUCLEOTIDE SEQUENCE [LARGE SCALE GENOMIC DNA]</scope>
    <source>
        <strain evidence="2">ATCC 200175</strain>
    </source>
</reference>
<dbReference type="HOGENOM" id="CLU_1661336_0_0_1"/>
<proteinExistence type="predicted"/>
<gene>
    <name evidence="1" type="ORF">PAXINDRAFT_21030</name>
</gene>